<gene>
    <name evidence="7" type="ORF">MZV50_17870</name>
</gene>
<feature type="transmembrane region" description="Helical" evidence="5">
    <location>
        <begin position="421"/>
        <end position="443"/>
    </location>
</feature>
<keyword evidence="8" id="KW-1185">Reference proteome</keyword>
<feature type="transmembrane region" description="Helical" evidence="5">
    <location>
        <begin position="332"/>
        <end position="350"/>
    </location>
</feature>
<dbReference type="EMBL" id="CP096040">
    <property type="protein sequence ID" value="USQ98605.1"/>
    <property type="molecule type" value="Genomic_DNA"/>
</dbReference>
<dbReference type="InterPro" id="IPR020846">
    <property type="entry name" value="MFS_dom"/>
</dbReference>
<dbReference type="InterPro" id="IPR050739">
    <property type="entry name" value="MFP"/>
</dbReference>
<evidence type="ECO:0000256" key="1">
    <source>
        <dbReference type="ARBA" id="ARBA00022692"/>
    </source>
</evidence>
<feature type="transmembrane region" description="Helical" evidence="5">
    <location>
        <begin position="388"/>
        <end position="409"/>
    </location>
</feature>
<evidence type="ECO:0000256" key="3">
    <source>
        <dbReference type="ARBA" id="ARBA00023136"/>
    </source>
</evidence>
<feature type="transmembrane region" description="Helical" evidence="5">
    <location>
        <begin position="289"/>
        <end position="309"/>
    </location>
</feature>
<feature type="transmembrane region" description="Helical" evidence="5">
    <location>
        <begin position="129"/>
        <end position="151"/>
    </location>
</feature>
<protein>
    <submittedName>
        <fullName evidence="7">MFS transporter</fullName>
    </submittedName>
</protein>
<dbReference type="InterPro" id="IPR036259">
    <property type="entry name" value="MFS_trans_sf"/>
</dbReference>
<evidence type="ECO:0000313" key="7">
    <source>
        <dbReference type="EMBL" id="USQ98605.1"/>
    </source>
</evidence>
<dbReference type="Pfam" id="PF07690">
    <property type="entry name" value="MFS_1"/>
    <property type="match status" value="1"/>
</dbReference>
<proteinExistence type="predicted"/>
<dbReference type="PANTHER" id="PTHR30386">
    <property type="entry name" value="MEMBRANE FUSION SUBUNIT OF EMRAB-TOLC MULTIDRUG EFFLUX PUMP"/>
    <property type="match status" value="1"/>
</dbReference>
<feature type="transmembrane region" description="Helical" evidence="5">
    <location>
        <begin position="514"/>
        <end position="537"/>
    </location>
</feature>
<feature type="transmembrane region" description="Helical" evidence="5">
    <location>
        <begin position="37"/>
        <end position="56"/>
    </location>
</feature>
<feature type="domain" description="Major facilitator superfamily (MFS) profile" evidence="6">
    <location>
        <begin position="39"/>
        <end position="537"/>
    </location>
</feature>
<evidence type="ECO:0000256" key="2">
    <source>
        <dbReference type="ARBA" id="ARBA00022989"/>
    </source>
</evidence>
<dbReference type="InterPro" id="IPR058792">
    <property type="entry name" value="Beta-barrel_RND_2"/>
</dbReference>
<name>A0ABY5A1H2_9CAUL</name>
<organism evidence="7 8">
    <name type="scientific">Caulobacter segnis</name>
    <dbReference type="NCBI Taxonomy" id="88688"/>
    <lineage>
        <taxon>Bacteria</taxon>
        <taxon>Pseudomonadati</taxon>
        <taxon>Pseudomonadota</taxon>
        <taxon>Alphaproteobacteria</taxon>
        <taxon>Caulobacterales</taxon>
        <taxon>Caulobacteraceae</taxon>
        <taxon>Caulobacter</taxon>
    </lineage>
</organism>
<dbReference type="PRINTS" id="PR01490">
    <property type="entry name" value="RTXTOXIND"/>
</dbReference>
<keyword evidence="1 5" id="KW-0812">Transmembrane</keyword>
<accession>A0ABY5A1H2</accession>
<evidence type="ECO:0000259" key="6">
    <source>
        <dbReference type="PROSITE" id="PS50850"/>
    </source>
</evidence>
<feature type="transmembrane region" description="Helical" evidence="5">
    <location>
        <begin position="357"/>
        <end position="376"/>
    </location>
</feature>
<feature type="transmembrane region" description="Helical" evidence="5">
    <location>
        <begin position="105"/>
        <end position="123"/>
    </location>
</feature>
<dbReference type="Gene3D" id="2.40.30.170">
    <property type="match status" value="1"/>
</dbReference>
<dbReference type="Proteomes" id="UP001057520">
    <property type="component" value="Chromosome"/>
</dbReference>
<reference evidence="7 8" key="1">
    <citation type="submission" date="2022-04" db="EMBL/GenBank/DDBJ databases">
        <title>Genome sequence of soybean root-associated Caulobacter segnis RL271.</title>
        <authorList>
            <person name="Longley R."/>
            <person name="Bonito G."/>
            <person name="Trigodet F."/>
            <person name="Crosson S."/>
            <person name="Fiebig A."/>
        </authorList>
    </citation>
    <scope>NUCLEOTIDE SEQUENCE [LARGE SCALE GENOMIC DNA]</scope>
    <source>
        <strain evidence="7 8">RL271</strain>
    </source>
</reference>
<feature type="transmembrane region" description="Helical" evidence="5">
    <location>
        <begin position="76"/>
        <end position="93"/>
    </location>
</feature>
<evidence type="ECO:0000256" key="4">
    <source>
        <dbReference type="SAM" id="MobiDB-lite"/>
    </source>
</evidence>
<keyword evidence="3 5" id="KW-0472">Membrane</keyword>
<dbReference type="PROSITE" id="PS50850">
    <property type="entry name" value="MFS"/>
    <property type="match status" value="1"/>
</dbReference>
<evidence type="ECO:0000256" key="5">
    <source>
        <dbReference type="SAM" id="Phobius"/>
    </source>
</evidence>
<dbReference type="Gene3D" id="2.40.50.100">
    <property type="match status" value="1"/>
</dbReference>
<sequence length="935" mass="99141">MPQHGEQIGPIPDWLPHERPLLPGSPSTPYFPTRFRVVHGLISLLIGITSSLGAALVQVNLPAIQGSLGLTPTQGAWLTTIYVMTNISMNLLLVKYRQQFGIRRFALVFLSLYTVAAFAHLALDNFPMALALRAISGVGAAALTALAMFYMLQAFPASFRMGALVLGVGVSQLGAPLARVISTGLLDAAYWHGLYALEACLAAVSLAAVALFRLPQGVRIHVFEGTDAVTFALLGGGLGLLVAVLGLGRIVWWFEAPWLGWCLAAAVILLAAGALVEHRRAHPLIDTRWVATGAFLRFCLNVALVRIILSEQSVGAAGLMSALGLAQEQQRLLYAIVLAATAAGIVISAMTLNQKTLAPQFLLSVLLIAVGSFLDARATPQIGPANLFISQALLAFAAAMFLGPSFMFGIGQLLTRGLGSIITFSVMFGVAQNLGGLFGAAMLGTFQTVRAQSHAVGLAEHLTGADPTVAATLQGYAGVYASTQADPAFRAADASALLTQQLTQQANVLAFNDVFLVVGVVALLQFFYAGFLFFLLARRMKAAAAPRATTPPPSRSRDRMTDAPSPPPSSQPASQPEDRAAAAAPPPARPEPPSARAIILTIGGALVLVLLILYFWKLPPFAGSVQRTDNAYVRGQVTVIAPQLSGYVVKVMARDFQTVRAGQPLFEIDQRIYAQRLDQARATLAAREADLANSTQARASREAALLSRQADIGSAQAQVERARADMARVADLATDGSVSLRERDQARAALRAAEATLTSARAGQEIARQDVRSVGVSRQGLEAAVAAAKAALRLAEIDMTNTLVAAPTDGQLGQVGVRLGQYVTAGSQLVTVVPPQRWVIANFKERQSGRMRPGQRAVITVDALGDQKFNGRVEQVSPATGSEFSILPPQNATGNFTKIAQRLPVRIVLDADQPDLARLRPGMSVEAEVDAKGRR</sequence>
<feature type="transmembrane region" description="Helical" evidence="5">
    <location>
        <begin position="194"/>
        <end position="214"/>
    </location>
</feature>
<dbReference type="SUPFAM" id="SSF103473">
    <property type="entry name" value="MFS general substrate transporter"/>
    <property type="match status" value="1"/>
</dbReference>
<feature type="region of interest" description="Disordered" evidence="4">
    <location>
        <begin position="545"/>
        <end position="590"/>
    </location>
</feature>
<keyword evidence="2 5" id="KW-1133">Transmembrane helix</keyword>
<feature type="transmembrane region" description="Helical" evidence="5">
    <location>
        <begin position="258"/>
        <end position="277"/>
    </location>
</feature>
<dbReference type="Pfam" id="PF25917">
    <property type="entry name" value="BSH_RND"/>
    <property type="match status" value="1"/>
</dbReference>
<feature type="transmembrane region" description="Helical" evidence="5">
    <location>
        <begin position="226"/>
        <end position="252"/>
    </location>
</feature>
<feature type="transmembrane region" description="Helical" evidence="5">
    <location>
        <begin position="597"/>
        <end position="616"/>
    </location>
</feature>
<dbReference type="Gene3D" id="1.20.1250.20">
    <property type="entry name" value="MFS general substrate transporter like domains"/>
    <property type="match status" value="1"/>
</dbReference>
<dbReference type="InterPro" id="IPR011701">
    <property type="entry name" value="MFS"/>
</dbReference>
<dbReference type="Pfam" id="PF25954">
    <property type="entry name" value="Beta-barrel_RND_2"/>
    <property type="match status" value="1"/>
</dbReference>
<dbReference type="InterPro" id="IPR058625">
    <property type="entry name" value="MdtA-like_BSH"/>
</dbReference>
<evidence type="ECO:0000313" key="8">
    <source>
        <dbReference type="Proteomes" id="UP001057520"/>
    </source>
</evidence>
<dbReference type="Gene3D" id="1.10.287.470">
    <property type="entry name" value="Helix hairpin bin"/>
    <property type="match status" value="1"/>
</dbReference>
<dbReference type="PANTHER" id="PTHR30386:SF24">
    <property type="entry name" value="MULTIDRUG RESISTANCE EFFLUX PUMP"/>
    <property type="match status" value="1"/>
</dbReference>
<dbReference type="SUPFAM" id="SSF111369">
    <property type="entry name" value="HlyD-like secretion proteins"/>
    <property type="match status" value="3"/>
</dbReference>
<feature type="transmembrane region" description="Helical" evidence="5">
    <location>
        <begin position="163"/>
        <end position="182"/>
    </location>
</feature>